<reference evidence="1 2" key="1">
    <citation type="submission" date="2017-07" db="EMBL/GenBank/DDBJ databases">
        <title>Paenibacillus herberti R33 genome sequencing and assembly.</title>
        <authorList>
            <person name="Su W."/>
        </authorList>
    </citation>
    <scope>NUCLEOTIDE SEQUENCE [LARGE SCALE GENOMIC DNA]</scope>
    <source>
        <strain evidence="1 2">R33</strain>
    </source>
</reference>
<proteinExistence type="predicted"/>
<dbReference type="RefSeq" id="WP_089522492.1">
    <property type="nucleotide sequence ID" value="NZ_NMUQ01000001.1"/>
</dbReference>
<accession>A0A229NZT5</accession>
<comment type="caution">
    <text evidence="1">The sequence shown here is derived from an EMBL/GenBank/DDBJ whole genome shotgun (WGS) entry which is preliminary data.</text>
</comment>
<dbReference type="AlphaFoldDB" id="A0A229NZT5"/>
<dbReference type="EMBL" id="NMUQ01000001">
    <property type="protein sequence ID" value="OXM15442.1"/>
    <property type="molecule type" value="Genomic_DNA"/>
</dbReference>
<protein>
    <submittedName>
        <fullName evidence="1">Uncharacterized protein</fullName>
    </submittedName>
</protein>
<evidence type="ECO:0000313" key="2">
    <source>
        <dbReference type="Proteomes" id="UP000215145"/>
    </source>
</evidence>
<organism evidence="1 2">
    <name type="scientific">Paenibacillus herberti</name>
    <dbReference type="NCBI Taxonomy" id="1619309"/>
    <lineage>
        <taxon>Bacteria</taxon>
        <taxon>Bacillati</taxon>
        <taxon>Bacillota</taxon>
        <taxon>Bacilli</taxon>
        <taxon>Bacillales</taxon>
        <taxon>Paenibacillaceae</taxon>
        <taxon>Paenibacillus</taxon>
    </lineage>
</organism>
<keyword evidence="2" id="KW-1185">Reference proteome</keyword>
<gene>
    <name evidence="1" type="ORF">CGZ75_01490</name>
</gene>
<name>A0A229NZT5_9BACL</name>
<sequence length="110" mass="12332">MHKFAFSRSFMSEVVKSGRTSTFFKFISEQTIGAGLSVKDEREIMEPVMQQLAGVIRDEVTHCGRPLDVSAGFDFEQQHYNILAVCTCCKRGHDIKSGPIGPRMEAQIYA</sequence>
<dbReference type="Proteomes" id="UP000215145">
    <property type="component" value="Unassembled WGS sequence"/>
</dbReference>
<evidence type="ECO:0000313" key="1">
    <source>
        <dbReference type="EMBL" id="OXM15442.1"/>
    </source>
</evidence>